<gene>
    <name evidence="1" type="ORF">DWW09_18915</name>
</gene>
<feature type="non-terminal residue" evidence="1">
    <location>
        <position position="34"/>
    </location>
</feature>
<protein>
    <submittedName>
        <fullName evidence="1">AraC family transcriptional regulator</fullName>
    </submittedName>
</protein>
<comment type="caution">
    <text evidence="1">The sequence shown here is derived from an EMBL/GenBank/DDBJ whole genome shotgun (WGS) entry which is preliminary data.</text>
</comment>
<evidence type="ECO:0000313" key="2">
    <source>
        <dbReference type="Proteomes" id="UP000284366"/>
    </source>
</evidence>
<accession>A0A412XPD6</accession>
<evidence type="ECO:0000313" key="1">
    <source>
        <dbReference type="EMBL" id="RGV47006.1"/>
    </source>
</evidence>
<reference evidence="1 2" key="1">
    <citation type="submission" date="2018-08" db="EMBL/GenBank/DDBJ databases">
        <title>A genome reference for cultivated species of the human gut microbiota.</title>
        <authorList>
            <person name="Zou Y."/>
            <person name="Xue W."/>
            <person name="Luo G."/>
        </authorList>
    </citation>
    <scope>NUCLEOTIDE SEQUENCE [LARGE SCALE GENOMIC DNA]</scope>
    <source>
        <strain evidence="1 2">AF14-27</strain>
    </source>
</reference>
<proteinExistence type="predicted"/>
<dbReference type="AlphaFoldDB" id="A0A412XPD6"/>
<dbReference type="Proteomes" id="UP000284366">
    <property type="component" value="Unassembled WGS sequence"/>
</dbReference>
<organism evidence="1 2">
    <name type="scientific">Bacteroides clarus</name>
    <dbReference type="NCBI Taxonomy" id="626929"/>
    <lineage>
        <taxon>Bacteria</taxon>
        <taxon>Pseudomonadati</taxon>
        <taxon>Bacteroidota</taxon>
        <taxon>Bacteroidia</taxon>
        <taxon>Bacteroidales</taxon>
        <taxon>Bacteroidaceae</taxon>
        <taxon>Bacteroides</taxon>
    </lineage>
</organism>
<name>A0A412XPD6_9BACE</name>
<dbReference type="EMBL" id="QRZG01000086">
    <property type="protein sequence ID" value="RGV47006.1"/>
    <property type="molecule type" value="Genomic_DNA"/>
</dbReference>
<sequence length="34" mass="3908">MEQRITSLLLPAPEAELEASCKELDEKVTWLLHN</sequence>